<evidence type="ECO:0000313" key="3">
    <source>
        <dbReference type="Proteomes" id="UP001164746"/>
    </source>
</evidence>
<proteinExistence type="predicted"/>
<dbReference type="EMBL" id="CP111015">
    <property type="protein sequence ID" value="WAR01393.1"/>
    <property type="molecule type" value="Genomic_DNA"/>
</dbReference>
<sequence>MSSHGNGENGVGSIRGAIRSNSPKFSESSCSAKRLIKLSSGSGNALSSASGRDAKLALKLSSASWTDDKLVPKLSSAYSGRISLRSGAKSMSDEKQVILNYKYADLGVIELRLPTPFDTPDSGNTELHTTINPFWYTGFRVTRKTPAHPPPFVSLIPGMLNYTRPQTPSGTPDSRYANFHTPITFGTPDSTHRYSPFGTPNSGYAKFHAPTYTPCYARFRDLSRLCLGCFRCLGGEKTFISTIEVQVLQLRKDLQHIDQQAPRQEFIHSLIKMFDSSIIVDEDFGRGTQSVPTSGLEMDSAESADPGVRSGVGGMT</sequence>
<accession>A0ABY7DUI2</accession>
<organism evidence="2 3">
    <name type="scientific">Mya arenaria</name>
    <name type="common">Soft-shell clam</name>
    <dbReference type="NCBI Taxonomy" id="6604"/>
    <lineage>
        <taxon>Eukaryota</taxon>
        <taxon>Metazoa</taxon>
        <taxon>Spiralia</taxon>
        <taxon>Lophotrochozoa</taxon>
        <taxon>Mollusca</taxon>
        <taxon>Bivalvia</taxon>
        <taxon>Autobranchia</taxon>
        <taxon>Heteroconchia</taxon>
        <taxon>Euheterodonta</taxon>
        <taxon>Imparidentia</taxon>
        <taxon>Neoheterodontei</taxon>
        <taxon>Myida</taxon>
        <taxon>Myoidea</taxon>
        <taxon>Myidae</taxon>
        <taxon>Mya</taxon>
    </lineage>
</organism>
<evidence type="ECO:0000313" key="2">
    <source>
        <dbReference type="EMBL" id="WAR01393.1"/>
    </source>
</evidence>
<keyword evidence="3" id="KW-1185">Reference proteome</keyword>
<feature type="region of interest" description="Disordered" evidence="1">
    <location>
        <begin position="289"/>
        <end position="316"/>
    </location>
</feature>
<name>A0ABY7DUI2_MYAAR</name>
<feature type="region of interest" description="Disordered" evidence="1">
    <location>
        <begin position="1"/>
        <end position="26"/>
    </location>
</feature>
<evidence type="ECO:0000256" key="1">
    <source>
        <dbReference type="SAM" id="MobiDB-lite"/>
    </source>
</evidence>
<dbReference type="Proteomes" id="UP001164746">
    <property type="component" value="Chromosome 4"/>
</dbReference>
<reference evidence="2" key="1">
    <citation type="submission" date="2022-11" db="EMBL/GenBank/DDBJ databases">
        <title>Centuries of genome instability and evolution in soft-shell clam transmissible cancer (bioRxiv).</title>
        <authorList>
            <person name="Hart S.F.M."/>
            <person name="Yonemitsu M.A."/>
            <person name="Giersch R.M."/>
            <person name="Beal B.F."/>
            <person name="Arriagada G."/>
            <person name="Davis B.W."/>
            <person name="Ostrander E.A."/>
            <person name="Goff S.P."/>
            <person name="Metzger M.J."/>
        </authorList>
    </citation>
    <scope>NUCLEOTIDE SEQUENCE</scope>
    <source>
        <strain evidence="2">MELC-2E11</strain>
        <tissue evidence="2">Siphon/mantle</tissue>
    </source>
</reference>
<protein>
    <submittedName>
        <fullName evidence="2">Uncharacterized protein</fullName>
    </submittedName>
</protein>
<gene>
    <name evidence="2" type="ORF">MAR_007951</name>
</gene>